<dbReference type="GO" id="GO:0004488">
    <property type="term" value="F:methylenetetrahydrofolate dehydrogenase (NADP+) activity"/>
    <property type="evidence" value="ECO:0007669"/>
    <property type="project" value="InterPro"/>
</dbReference>
<dbReference type="EMBL" id="OX459121">
    <property type="protein sequence ID" value="CAI9101779.1"/>
    <property type="molecule type" value="Genomic_DNA"/>
</dbReference>
<dbReference type="InterPro" id="IPR036291">
    <property type="entry name" value="NAD(P)-bd_dom_sf"/>
</dbReference>
<dbReference type="InterPro" id="IPR046346">
    <property type="entry name" value="Aminoacid_DH-like_N_sf"/>
</dbReference>
<dbReference type="EC" id="3.5.4.9" evidence="1"/>
<accession>A0AAV1D1K1</accession>
<dbReference type="SUPFAM" id="SSF53223">
    <property type="entry name" value="Aminoacid dehydrogenase-like, N-terminal domain"/>
    <property type="match status" value="1"/>
</dbReference>
<evidence type="ECO:0000259" key="2">
    <source>
        <dbReference type="Pfam" id="PF02882"/>
    </source>
</evidence>
<proteinExistence type="predicted"/>
<dbReference type="SUPFAM" id="SSF51735">
    <property type="entry name" value="NAD(P)-binding Rossmann-fold domains"/>
    <property type="match status" value="1"/>
</dbReference>
<dbReference type="InterPro" id="IPR020631">
    <property type="entry name" value="THF_DH/CycHdrlase_NAD-bd_dom"/>
</dbReference>
<dbReference type="GO" id="GO:0005829">
    <property type="term" value="C:cytosol"/>
    <property type="evidence" value="ECO:0007669"/>
    <property type="project" value="TreeGrafter"/>
</dbReference>
<organism evidence="3 4">
    <name type="scientific">Oldenlandia corymbosa var. corymbosa</name>
    <dbReference type="NCBI Taxonomy" id="529605"/>
    <lineage>
        <taxon>Eukaryota</taxon>
        <taxon>Viridiplantae</taxon>
        <taxon>Streptophyta</taxon>
        <taxon>Embryophyta</taxon>
        <taxon>Tracheophyta</taxon>
        <taxon>Spermatophyta</taxon>
        <taxon>Magnoliopsida</taxon>
        <taxon>eudicotyledons</taxon>
        <taxon>Gunneridae</taxon>
        <taxon>Pentapetalae</taxon>
        <taxon>asterids</taxon>
        <taxon>lamiids</taxon>
        <taxon>Gentianales</taxon>
        <taxon>Rubiaceae</taxon>
        <taxon>Rubioideae</taxon>
        <taxon>Spermacoceae</taxon>
        <taxon>Hedyotis-Oldenlandia complex</taxon>
        <taxon>Oldenlandia</taxon>
    </lineage>
</organism>
<dbReference type="GO" id="GO:0035999">
    <property type="term" value="P:tetrahydrofolate interconversion"/>
    <property type="evidence" value="ECO:0007669"/>
    <property type="project" value="TreeGrafter"/>
</dbReference>
<gene>
    <name evidence="3" type="ORF">OLC1_LOCUS11288</name>
</gene>
<evidence type="ECO:0000313" key="4">
    <source>
        <dbReference type="Proteomes" id="UP001161247"/>
    </source>
</evidence>
<name>A0AAV1D1K1_OLDCO</name>
<evidence type="ECO:0000313" key="3">
    <source>
        <dbReference type="EMBL" id="CAI9101779.1"/>
    </source>
</evidence>
<dbReference type="Gene3D" id="3.40.50.720">
    <property type="entry name" value="NAD(P)-binding Rossmann-like Domain"/>
    <property type="match status" value="1"/>
</dbReference>
<reference evidence="3" key="1">
    <citation type="submission" date="2023-03" db="EMBL/GenBank/DDBJ databases">
        <authorList>
            <person name="Julca I."/>
        </authorList>
    </citation>
    <scope>NUCLEOTIDE SEQUENCE</scope>
</reference>
<sequence length="315" mass="34240">MAGIALSTTHNFKPGSFHVDRGLHFEFGSHNNPAFCWRTSSFSTAAAKASEASVRVINGNSIADDITLEVAAEVSRMKTKTGAVPGLAFILVGNGKGEPLFVPCCPKGCLELLHRNGVAIEGKRAVVIDMSKGTQVAQLLQRKHATVTVVHSGTMNPEEFTREADIIIHAVGKRTVVNSSWIKPGAVVIDLGTNYVPSLTMEGEDFYIRTESCDDDSIHEEEVPDFAVEVAALDGNMNADEIEVIGDVIMFLHQLLVTMDRWLYTMIKILILQEDSRIGLTNGFGVLKEKAQGVPNLGYIITNARNKVAAHEHSK</sequence>
<evidence type="ECO:0000256" key="1">
    <source>
        <dbReference type="ARBA" id="ARBA00012776"/>
    </source>
</evidence>
<protein>
    <recommendedName>
        <fullName evidence="1">methenyltetrahydrofolate cyclohydrolase</fullName>
        <ecNumber evidence="1">3.5.4.9</ecNumber>
    </recommendedName>
</protein>
<dbReference type="Proteomes" id="UP001161247">
    <property type="component" value="Chromosome 4"/>
</dbReference>
<dbReference type="AlphaFoldDB" id="A0AAV1D1K1"/>
<feature type="domain" description="Tetrahydrofolate dehydrogenase/cyclohydrolase NAD(P)-binding" evidence="2">
    <location>
        <begin position="103"/>
        <end position="196"/>
    </location>
</feature>
<dbReference type="PANTHER" id="PTHR48099">
    <property type="entry name" value="C-1-TETRAHYDROFOLATE SYNTHASE, CYTOPLASMIC-RELATED"/>
    <property type="match status" value="1"/>
</dbReference>
<keyword evidence="4" id="KW-1185">Reference proteome</keyword>
<dbReference type="PANTHER" id="PTHR48099:SF5">
    <property type="entry name" value="C-1-TETRAHYDROFOLATE SYNTHASE, CYTOPLASMIC"/>
    <property type="match status" value="1"/>
</dbReference>
<dbReference type="GO" id="GO:0004477">
    <property type="term" value="F:methenyltetrahydrofolate cyclohydrolase activity"/>
    <property type="evidence" value="ECO:0007669"/>
    <property type="project" value="UniProtKB-EC"/>
</dbReference>
<dbReference type="Pfam" id="PF02882">
    <property type="entry name" value="THF_DHG_CYH_C"/>
    <property type="match status" value="1"/>
</dbReference>